<dbReference type="GO" id="GO:0005886">
    <property type="term" value="C:plasma membrane"/>
    <property type="evidence" value="ECO:0007669"/>
    <property type="project" value="UniProtKB-SubCell"/>
</dbReference>
<evidence type="ECO:0000256" key="5">
    <source>
        <dbReference type="ARBA" id="ARBA00022692"/>
    </source>
</evidence>
<sequence length="103" mass="11621">MYGVALAVNGQAVSGAGGMFTSLMPFILIFVIFYFLLILPQRRKQKEHRQMIGNLKKGDKVITTGGIYGTITNLKKSYVEIEAANQVRLRIQRSCVSQLRREE</sequence>
<dbReference type="PANTHER" id="PTHR33909">
    <property type="entry name" value="SEC TRANSLOCON ACCESSORY COMPLEX SUBUNIT YAJC"/>
    <property type="match status" value="1"/>
</dbReference>
<comment type="subcellular location">
    <subcellularLocation>
        <location evidence="1">Cell membrane</location>
        <topology evidence="1">Single-pass membrane protein</topology>
    </subcellularLocation>
</comment>
<reference evidence="11 12" key="1">
    <citation type="submission" date="2019-03" db="EMBL/GenBank/DDBJ databases">
        <title>Metabolic potential of uncultured bacteria and archaea associated with petroleum seepage in deep-sea sediments.</title>
        <authorList>
            <person name="Dong X."/>
            <person name="Hubert C."/>
        </authorList>
    </citation>
    <scope>NUCLEOTIDE SEQUENCE [LARGE SCALE GENOMIC DNA]</scope>
    <source>
        <strain evidence="11">E44_bin7</strain>
    </source>
</reference>
<dbReference type="EMBL" id="SOKJ01000089">
    <property type="protein sequence ID" value="TET12417.1"/>
    <property type="molecule type" value="Genomic_DNA"/>
</dbReference>
<dbReference type="SMART" id="SM01323">
    <property type="entry name" value="YajC"/>
    <property type="match status" value="1"/>
</dbReference>
<dbReference type="PANTHER" id="PTHR33909:SF1">
    <property type="entry name" value="SEC TRANSLOCON ACCESSORY COMPLEX SUBUNIT YAJC"/>
    <property type="match status" value="1"/>
</dbReference>
<comment type="caution">
    <text evidence="11">The sequence shown here is derived from an EMBL/GenBank/DDBJ whole genome shotgun (WGS) entry which is preliminary data.</text>
</comment>
<dbReference type="Proteomes" id="UP000316360">
    <property type="component" value="Unassembled WGS sequence"/>
</dbReference>
<dbReference type="PRINTS" id="PR01853">
    <property type="entry name" value="YAJCTRNLCASE"/>
</dbReference>
<keyword evidence="9 10" id="KW-0472">Membrane</keyword>
<evidence type="ECO:0000256" key="9">
    <source>
        <dbReference type="ARBA" id="ARBA00023136"/>
    </source>
</evidence>
<evidence type="ECO:0000313" key="11">
    <source>
        <dbReference type="EMBL" id="TET12417.1"/>
    </source>
</evidence>
<keyword evidence="4" id="KW-1003">Cell membrane</keyword>
<evidence type="ECO:0000256" key="8">
    <source>
        <dbReference type="ARBA" id="ARBA00023010"/>
    </source>
</evidence>
<keyword evidence="5 10" id="KW-0812">Transmembrane</keyword>
<dbReference type="GO" id="GO:0015031">
    <property type="term" value="P:protein transport"/>
    <property type="evidence" value="ECO:0007669"/>
    <property type="project" value="UniProtKB-KW"/>
</dbReference>
<evidence type="ECO:0000256" key="6">
    <source>
        <dbReference type="ARBA" id="ARBA00022927"/>
    </source>
</evidence>
<keyword evidence="6" id="KW-0653">Protein transport</keyword>
<feature type="transmembrane region" description="Helical" evidence="10">
    <location>
        <begin position="20"/>
        <end position="39"/>
    </location>
</feature>
<gene>
    <name evidence="11" type="primary">yajC</name>
    <name evidence="11" type="ORF">E3J84_01690</name>
</gene>
<evidence type="ECO:0000256" key="1">
    <source>
        <dbReference type="ARBA" id="ARBA00004162"/>
    </source>
</evidence>
<evidence type="ECO:0000256" key="7">
    <source>
        <dbReference type="ARBA" id="ARBA00022989"/>
    </source>
</evidence>
<name>A0A523S342_UNCAE</name>
<keyword evidence="7 10" id="KW-1133">Transmembrane helix</keyword>
<dbReference type="AlphaFoldDB" id="A0A523S342"/>
<keyword evidence="3" id="KW-0813">Transport</keyword>
<accession>A0A523S342</accession>
<evidence type="ECO:0000313" key="12">
    <source>
        <dbReference type="Proteomes" id="UP000316360"/>
    </source>
</evidence>
<dbReference type="NCBIfam" id="TIGR00739">
    <property type="entry name" value="yajC"/>
    <property type="match status" value="1"/>
</dbReference>
<dbReference type="Pfam" id="PF02699">
    <property type="entry name" value="YajC"/>
    <property type="match status" value="1"/>
</dbReference>
<evidence type="ECO:0000256" key="4">
    <source>
        <dbReference type="ARBA" id="ARBA00022475"/>
    </source>
</evidence>
<proteinExistence type="inferred from homology"/>
<evidence type="ECO:0000256" key="10">
    <source>
        <dbReference type="SAM" id="Phobius"/>
    </source>
</evidence>
<evidence type="ECO:0000256" key="2">
    <source>
        <dbReference type="ARBA" id="ARBA00006742"/>
    </source>
</evidence>
<comment type="similarity">
    <text evidence="2">Belongs to the YajC family.</text>
</comment>
<organism evidence="11 12">
    <name type="scientific">Aerophobetes bacterium</name>
    <dbReference type="NCBI Taxonomy" id="2030807"/>
    <lineage>
        <taxon>Bacteria</taxon>
        <taxon>Candidatus Aerophobota</taxon>
    </lineage>
</organism>
<protein>
    <submittedName>
        <fullName evidence="11">Preprotein translocase subunit YajC</fullName>
    </submittedName>
</protein>
<dbReference type="InterPro" id="IPR003849">
    <property type="entry name" value="Preprotein_translocase_YajC"/>
</dbReference>
<evidence type="ECO:0000256" key="3">
    <source>
        <dbReference type="ARBA" id="ARBA00022448"/>
    </source>
</evidence>
<keyword evidence="8" id="KW-0811">Translocation</keyword>